<dbReference type="Pfam" id="PF00850">
    <property type="entry name" value="Hist_deacetyl"/>
    <property type="match status" value="1"/>
</dbReference>
<dbReference type="CDD" id="cd09992">
    <property type="entry name" value="HDAC_classII"/>
    <property type="match status" value="1"/>
</dbReference>
<dbReference type="OMA" id="CTSPAMG"/>
<dbReference type="GO" id="GO:0005737">
    <property type="term" value="C:cytoplasm"/>
    <property type="evidence" value="ECO:0000318"/>
    <property type="project" value="GO_Central"/>
</dbReference>
<dbReference type="Proteomes" id="UP000054558">
    <property type="component" value="Unassembled WGS sequence"/>
</dbReference>
<evidence type="ECO:0000313" key="2">
    <source>
        <dbReference type="EMBL" id="GAQ84301.1"/>
    </source>
</evidence>
<evidence type="ECO:0000313" key="3">
    <source>
        <dbReference type="Proteomes" id="UP000054558"/>
    </source>
</evidence>
<dbReference type="PRINTS" id="PR01270">
    <property type="entry name" value="HDASUPER"/>
</dbReference>
<dbReference type="GO" id="GO:0004407">
    <property type="term" value="F:histone deacetylase activity"/>
    <property type="evidence" value="ECO:0000318"/>
    <property type="project" value="GO_Central"/>
</dbReference>
<protein>
    <submittedName>
        <fullName evidence="2">Histone deacetylase complex catalytic component HDA1</fullName>
    </submittedName>
</protein>
<sequence>MAALEKAELDAQSRPKSVLELRDFSPATASDIAAVHTPNYVQGLQKLMEQAPLIVDGTGPTYATEKTFEDASLAAGAGIALVDAVVAASKGSRPPPSGFAIIRPPGHHAVPIGPMGFCLFGNIAVAARHAQNAHGLRRVMIVDYDVHHGNGTNDTFYEDPDVLFLSTHQQYSYPGTGKPDEVGKGAGEGATVNLPLPWGSGEQAMAYVTDEVIAPAAQKFKPDIILVSAGFDAHYQETIAGLQFTNRTYHKLAKDMRTLADELCGGRIVYFLEGGYDLRSLSASVADSFRALLGEKSADKVDPSLALEFEPIGLVEQAVNELRAIHSDFR</sequence>
<dbReference type="STRING" id="105231.A0A1Y1I561"/>
<dbReference type="InterPro" id="IPR023696">
    <property type="entry name" value="Ureohydrolase_dom_sf"/>
</dbReference>
<dbReference type="InterPro" id="IPR037138">
    <property type="entry name" value="His_deacetylse_dom_sf"/>
</dbReference>
<dbReference type="EMBL" id="DF237132">
    <property type="protein sequence ID" value="GAQ84301.1"/>
    <property type="molecule type" value="Genomic_DNA"/>
</dbReference>
<dbReference type="SUPFAM" id="SSF52768">
    <property type="entry name" value="Arginase/deacetylase"/>
    <property type="match status" value="1"/>
</dbReference>
<dbReference type="InterPro" id="IPR000286">
    <property type="entry name" value="HDACs"/>
</dbReference>
<evidence type="ECO:0000259" key="1">
    <source>
        <dbReference type="Pfam" id="PF00850"/>
    </source>
</evidence>
<gene>
    <name evidence="2" type="ORF">KFL_001830270</name>
</gene>
<reference evidence="2 3" key="1">
    <citation type="journal article" date="2014" name="Nat. Commun.">
        <title>Klebsormidium flaccidum genome reveals primary factors for plant terrestrial adaptation.</title>
        <authorList>
            <person name="Hori K."/>
            <person name="Maruyama F."/>
            <person name="Fujisawa T."/>
            <person name="Togashi T."/>
            <person name="Yamamoto N."/>
            <person name="Seo M."/>
            <person name="Sato S."/>
            <person name="Yamada T."/>
            <person name="Mori H."/>
            <person name="Tajima N."/>
            <person name="Moriyama T."/>
            <person name="Ikeuchi M."/>
            <person name="Watanabe M."/>
            <person name="Wada H."/>
            <person name="Kobayashi K."/>
            <person name="Saito M."/>
            <person name="Masuda T."/>
            <person name="Sasaki-Sekimoto Y."/>
            <person name="Mashiguchi K."/>
            <person name="Awai K."/>
            <person name="Shimojima M."/>
            <person name="Masuda S."/>
            <person name="Iwai M."/>
            <person name="Nobusawa T."/>
            <person name="Narise T."/>
            <person name="Kondo S."/>
            <person name="Saito H."/>
            <person name="Sato R."/>
            <person name="Murakawa M."/>
            <person name="Ihara Y."/>
            <person name="Oshima-Yamada Y."/>
            <person name="Ohtaka K."/>
            <person name="Satoh M."/>
            <person name="Sonobe K."/>
            <person name="Ishii M."/>
            <person name="Ohtani R."/>
            <person name="Kanamori-Sato M."/>
            <person name="Honoki R."/>
            <person name="Miyazaki D."/>
            <person name="Mochizuki H."/>
            <person name="Umetsu J."/>
            <person name="Higashi K."/>
            <person name="Shibata D."/>
            <person name="Kamiya Y."/>
            <person name="Sato N."/>
            <person name="Nakamura Y."/>
            <person name="Tabata S."/>
            <person name="Ida S."/>
            <person name="Kurokawa K."/>
            <person name="Ohta H."/>
        </authorList>
    </citation>
    <scope>NUCLEOTIDE SEQUENCE [LARGE SCALE GENOMIC DNA]</scope>
    <source>
        <strain evidence="2 3">NIES-2285</strain>
    </source>
</reference>
<keyword evidence="3" id="KW-1185">Reference proteome</keyword>
<dbReference type="PANTHER" id="PTHR10625:SF11">
    <property type="entry name" value="HISTONE DEACETYLASE 14, CHLOROPLASTIC"/>
    <property type="match status" value="1"/>
</dbReference>
<dbReference type="InterPro" id="IPR023801">
    <property type="entry name" value="His_deacetylse_dom"/>
</dbReference>
<name>A0A1Y1I561_KLENI</name>
<feature type="domain" description="Histone deacetylase" evidence="1">
    <location>
        <begin position="20"/>
        <end position="291"/>
    </location>
</feature>
<accession>A0A1Y1I561</accession>
<organism evidence="2 3">
    <name type="scientific">Klebsormidium nitens</name>
    <name type="common">Green alga</name>
    <name type="synonym">Ulothrix nitens</name>
    <dbReference type="NCBI Taxonomy" id="105231"/>
    <lineage>
        <taxon>Eukaryota</taxon>
        <taxon>Viridiplantae</taxon>
        <taxon>Streptophyta</taxon>
        <taxon>Klebsormidiophyceae</taxon>
        <taxon>Klebsormidiales</taxon>
        <taxon>Klebsormidiaceae</taxon>
        <taxon>Klebsormidium</taxon>
    </lineage>
</organism>
<proteinExistence type="predicted"/>
<dbReference type="AlphaFoldDB" id="A0A1Y1I561"/>
<dbReference type="GO" id="GO:0040029">
    <property type="term" value="P:epigenetic regulation of gene expression"/>
    <property type="evidence" value="ECO:0000318"/>
    <property type="project" value="GO_Central"/>
</dbReference>
<dbReference type="PANTHER" id="PTHR10625">
    <property type="entry name" value="HISTONE DEACETYLASE HDAC1-RELATED"/>
    <property type="match status" value="1"/>
</dbReference>
<dbReference type="GO" id="GO:0000118">
    <property type="term" value="C:histone deacetylase complex"/>
    <property type="evidence" value="ECO:0000318"/>
    <property type="project" value="GO_Central"/>
</dbReference>
<dbReference type="Gene3D" id="3.40.800.20">
    <property type="entry name" value="Histone deacetylase domain"/>
    <property type="match status" value="1"/>
</dbReference>
<dbReference type="OrthoDB" id="424012at2759"/>